<dbReference type="EMBL" id="FJ600277">
    <property type="protein sequence ID" value="ACU45283.1"/>
    <property type="molecule type" value="mRNA"/>
</dbReference>
<proteinExistence type="evidence at transcript level"/>
<feature type="region of interest" description="Disordered" evidence="1">
    <location>
        <begin position="23"/>
        <end position="48"/>
    </location>
</feature>
<sequence>GNCCSSGISDAWLPETWGMLWKEDSADGPWQNRESKQSSRSLTPDEQQLPLEHSHVLTSQSVGALHPVSSGTFFALPSKPSNFEQRQSQESAINSQPTSTALGHLDSERPVAVFVDLSVFRETEKGRHALLKLNGTSSVSQTNSTSNRLRAQKRNP</sequence>
<name>E8Z753_KARVE</name>
<accession>E8Z753</accession>
<dbReference type="AlphaFoldDB" id="E8Z753"/>
<evidence type="ECO:0000313" key="2">
    <source>
        <dbReference type="EMBL" id="ACU45283.1"/>
    </source>
</evidence>
<protein>
    <submittedName>
        <fullName evidence="2">Uncharacterized protein</fullName>
    </submittedName>
</protein>
<feature type="compositionally biased region" description="Low complexity" evidence="1">
    <location>
        <begin position="134"/>
        <end position="147"/>
    </location>
</feature>
<evidence type="ECO:0000256" key="1">
    <source>
        <dbReference type="SAM" id="MobiDB-lite"/>
    </source>
</evidence>
<organism evidence="2">
    <name type="scientific">Karlodinium veneficum</name>
    <name type="common">Dinoflagellate</name>
    <name type="synonym">Karlodinium micrum</name>
    <dbReference type="NCBI Taxonomy" id="407301"/>
    <lineage>
        <taxon>Eukaryota</taxon>
        <taxon>Sar</taxon>
        <taxon>Alveolata</taxon>
        <taxon>Dinophyceae</taxon>
        <taxon>Gymnodiniales</taxon>
        <taxon>Kareniaceae</taxon>
        <taxon>Karlodinium</taxon>
    </lineage>
</organism>
<feature type="region of interest" description="Disordered" evidence="1">
    <location>
        <begin position="131"/>
        <end position="156"/>
    </location>
</feature>
<feature type="region of interest" description="Disordered" evidence="1">
    <location>
        <begin position="78"/>
        <end position="104"/>
    </location>
</feature>
<reference evidence="2" key="1">
    <citation type="submission" date="2008-12" db="EMBL/GenBank/DDBJ databases">
        <authorList>
            <person name="Zhang H."/>
            <person name="Lin S."/>
        </authorList>
    </citation>
    <scope>NUCLEOTIDE SEQUENCE</scope>
    <source>
        <strain evidence="2">CCMP1975</strain>
    </source>
</reference>
<feature type="compositionally biased region" description="Polar residues" evidence="1">
    <location>
        <begin position="79"/>
        <end position="101"/>
    </location>
</feature>
<reference evidence="2" key="2">
    <citation type="book" date="2010" name="PROCEEDINGS OF 13TH INTERNATIONAL CONFERENCE ON HARMFUL ALGAE" publisher="International Society For The Study of Harmful Algae" city="Hong Kong, China">
        <title>Dinoflagellate meta-transcriptomics enabled by spliced leader.</title>
        <editorList>
            <person name="Unknown A."/>
        </editorList>
        <authorList>
            <person name="Lin S."/>
            <person name="Zhang H."/>
        </authorList>
    </citation>
    <scope>NUCLEOTIDE SEQUENCE</scope>
    <source>
        <strain evidence="2">CCMP1975</strain>
    </source>
</reference>
<feature type="non-terminal residue" evidence="2">
    <location>
        <position position="1"/>
    </location>
</feature>